<dbReference type="EMBL" id="CAJOBC010006323">
    <property type="protein sequence ID" value="CAF3894789.1"/>
    <property type="molecule type" value="Genomic_DNA"/>
</dbReference>
<evidence type="ECO:0000256" key="1">
    <source>
        <dbReference type="SAM" id="MobiDB-lite"/>
    </source>
</evidence>
<evidence type="ECO:0000313" key="5">
    <source>
        <dbReference type="EMBL" id="CAF4315749.1"/>
    </source>
</evidence>
<feature type="region of interest" description="Disordered" evidence="1">
    <location>
        <begin position="93"/>
        <end position="119"/>
    </location>
</feature>
<sequence>MFCPSLAHANVHLSSKVQFEDNTEDIAKLERALADLQQQDLNSILYQKETLNAEDRVQMAQYAYHPQHYLSTQPSHCLLVYKPQLQQLIPTIRATNVGSKRRRSPSSSHIYSSPSHKSS</sequence>
<evidence type="ECO:0000313" key="6">
    <source>
        <dbReference type="Proteomes" id="UP000663829"/>
    </source>
</evidence>
<dbReference type="EMBL" id="CAJNOQ010006323">
    <property type="protein sequence ID" value="CAF1131103.1"/>
    <property type="molecule type" value="Genomic_DNA"/>
</dbReference>
<protein>
    <submittedName>
        <fullName evidence="2">Uncharacterized protein</fullName>
    </submittedName>
</protein>
<reference evidence="2" key="1">
    <citation type="submission" date="2021-02" db="EMBL/GenBank/DDBJ databases">
        <authorList>
            <person name="Nowell W R."/>
        </authorList>
    </citation>
    <scope>NUCLEOTIDE SEQUENCE</scope>
</reference>
<dbReference type="Proteomes" id="UP000663829">
    <property type="component" value="Unassembled WGS sequence"/>
</dbReference>
<gene>
    <name evidence="2" type="ORF">GPM918_LOCUS20196</name>
    <name evidence="3" type="ORF">OVA965_LOCUS38154</name>
    <name evidence="4" type="ORF">SRO942_LOCUS20193</name>
    <name evidence="5" type="ORF">TMI583_LOCUS39311</name>
</gene>
<dbReference type="AlphaFoldDB" id="A0A814R9V1"/>
<name>A0A814R9V1_9BILA</name>
<evidence type="ECO:0000313" key="4">
    <source>
        <dbReference type="EMBL" id="CAF3894789.1"/>
    </source>
</evidence>
<proteinExistence type="predicted"/>
<dbReference type="Proteomes" id="UP000681722">
    <property type="component" value="Unassembled WGS sequence"/>
</dbReference>
<dbReference type="EMBL" id="CAJOBA010059426">
    <property type="protein sequence ID" value="CAF4315749.1"/>
    <property type="molecule type" value="Genomic_DNA"/>
</dbReference>
<evidence type="ECO:0000313" key="2">
    <source>
        <dbReference type="EMBL" id="CAF1131103.1"/>
    </source>
</evidence>
<evidence type="ECO:0000313" key="3">
    <source>
        <dbReference type="EMBL" id="CAF1529027.1"/>
    </source>
</evidence>
<feature type="compositionally biased region" description="Low complexity" evidence="1">
    <location>
        <begin position="105"/>
        <end position="119"/>
    </location>
</feature>
<accession>A0A814R9V1</accession>
<comment type="caution">
    <text evidence="2">The sequence shown here is derived from an EMBL/GenBank/DDBJ whole genome shotgun (WGS) entry which is preliminary data.</text>
</comment>
<organism evidence="2 6">
    <name type="scientific">Didymodactylos carnosus</name>
    <dbReference type="NCBI Taxonomy" id="1234261"/>
    <lineage>
        <taxon>Eukaryota</taxon>
        <taxon>Metazoa</taxon>
        <taxon>Spiralia</taxon>
        <taxon>Gnathifera</taxon>
        <taxon>Rotifera</taxon>
        <taxon>Eurotatoria</taxon>
        <taxon>Bdelloidea</taxon>
        <taxon>Philodinida</taxon>
        <taxon>Philodinidae</taxon>
        <taxon>Didymodactylos</taxon>
    </lineage>
</organism>
<dbReference type="EMBL" id="CAJNOK010037213">
    <property type="protein sequence ID" value="CAF1529027.1"/>
    <property type="molecule type" value="Genomic_DNA"/>
</dbReference>
<dbReference type="OrthoDB" id="10038194at2759"/>
<dbReference type="Proteomes" id="UP000682733">
    <property type="component" value="Unassembled WGS sequence"/>
</dbReference>
<dbReference type="Proteomes" id="UP000677228">
    <property type="component" value="Unassembled WGS sequence"/>
</dbReference>
<keyword evidence="6" id="KW-1185">Reference proteome</keyword>